<dbReference type="GO" id="GO:0005737">
    <property type="term" value="C:cytoplasm"/>
    <property type="evidence" value="ECO:0007669"/>
    <property type="project" value="TreeGrafter"/>
</dbReference>
<dbReference type="EMBL" id="CAJGYM010000007">
    <property type="protein sequence ID" value="CAD6188050.1"/>
    <property type="molecule type" value="Genomic_DNA"/>
</dbReference>
<dbReference type="Pfam" id="PF00481">
    <property type="entry name" value="PP2C"/>
    <property type="match status" value="1"/>
</dbReference>
<dbReference type="InterPro" id="IPR036457">
    <property type="entry name" value="PPM-type-like_dom_sf"/>
</dbReference>
<dbReference type="InterPro" id="IPR003591">
    <property type="entry name" value="Leu-rich_rpt_typical-subtyp"/>
</dbReference>
<evidence type="ECO:0000313" key="6">
    <source>
        <dbReference type="Proteomes" id="UP000835052"/>
    </source>
</evidence>
<dbReference type="OrthoDB" id="1394818at2759"/>
<accession>A0A8S1H3Q4</accession>
<dbReference type="SUPFAM" id="SSF81606">
    <property type="entry name" value="PP2C-like"/>
    <property type="match status" value="1"/>
</dbReference>
<dbReference type="SMART" id="SM00369">
    <property type="entry name" value="LRR_TYP"/>
    <property type="match status" value="11"/>
</dbReference>
<dbReference type="PANTHER" id="PTHR48051:SF1">
    <property type="entry name" value="RAS SUPPRESSOR PROTEIN 1"/>
    <property type="match status" value="1"/>
</dbReference>
<protein>
    <recommendedName>
        <fullName evidence="4">PPM-type phosphatase domain-containing protein</fullName>
    </recommendedName>
</protein>
<dbReference type="PANTHER" id="PTHR48051">
    <property type="match status" value="1"/>
</dbReference>
<comment type="caution">
    <text evidence="5">The sequence shown here is derived from an EMBL/GenBank/DDBJ whole genome shotgun (WGS) entry which is preliminary data.</text>
</comment>
<keyword evidence="6" id="KW-1185">Reference proteome</keyword>
<keyword evidence="2" id="KW-0479">Metal-binding</keyword>
<keyword evidence="1" id="KW-0433">Leucine-rich repeat</keyword>
<dbReference type="SMART" id="SM00332">
    <property type="entry name" value="PP2Cc"/>
    <property type="match status" value="1"/>
</dbReference>
<feature type="domain" description="PPM-type phosphatase" evidence="4">
    <location>
        <begin position="742"/>
        <end position="966"/>
    </location>
</feature>
<dbReference type="Gene3D" id="3.60.40.10">
    <property type="entry name" value="PPM-type phosphatase domain"/>
    <property type="match status" value="1"/>
</dbReference>
<dbReference type="Proteomes" id="UP000835052">
    <property type="component" value="Unassembled WGS sequence"/>
</dbReference>
<dbReference type="InterPro" id="IPR001932">
    <property type="entry name" value="PPM-type_phosphatase-like_dom"/>
</dbReference>
<dbReference type="SMART" id="SM00364">
    <property type="entry name" value="LRR_BAC"/>
    <property type="match status" value="11"/>
</dbReference>
<dbReference type="PROSITE" id="PS51450">
    <property type="entry name" value="LRR"/>
    <property type="match status" value="3"/>
</dbReference>
<gene>
    <name evidence="5" type="ORF">CAUJ_LOCUS3969</name>
</gene>
<dbReference type="InterPro" id="IPR001611">
    <property type="entry name" value="Leu-rich_rpt"/>
</dbReference>
<proteinExistence type="predicted"/>
<dbReference type="GO" id="GO:0046872">
    <property type="term" value="F:metal ion binding"/>
    <property type="evidence" value="ECO:0007669"/>
    <property type="project" value="UniProtKB-KW"/>
</dbReference>
<evidence type="ECO:0000259" key="4">
    <source>
        <dbReference type="PROSITE" id="PS51746"/>
    </source>
</evidence>
<organism evidence="5 6">
    <name type="scientific">Caenorhabditis auriculariae</name>
    <dbReference type="NCBI Taxonomy" id="2777116"/>
    <lineage>
        <taxon>Eukaryota</taxon>
        <taxon>Metazoa</taxon>
        <taxon>Ecdysozoa</taxon>
        <taxon>Nematoda</taxon>
        <taxon>Chromadorea</taxon>
        <taxon>Rhabditida</taxon>
        <taxon>Rhabditina</taxon>
        <taxon>Rhabditomorpha</taxon>
        <taxon>Rhabditoidea</taxon>
        <taxon>Rhabditidae</taxon>
        <taxon>Peloderinae</taxon>
        <taxon>Caenorhabditis</taxon>
    </lineage>
</organism>
<dbReference type="Gene3D" id="3.80.10.10">
    <property type="entry name" value="Ribonuclease Inhibitor"/>
    <property type="match status" value="3"/>
</dbReference>
<name>A0A8S1H3Q4_9PELO</name>
<dbReference type="InterPro" id="IPR055071">
    <property type="entry name" value="RA_PHLPP-like"/>
</dbReference>
<dbReference type="PROSITE" id="PS51746">
    <property type="entry name" value="PPM_2"/>
    <property type="match status" value="1"/>
</dbReference>
<dbReference type="AlphaFoldDB" id="A0A8S1H3Q4"/>
<dbReference type="InterPro" id="IPR050216">
    <property type="entry name" value="LRR_domain-containing"/>
</dbReference>
<dbReference type="SUPFAM" id="SSF52058">
    <property type="entry name" value="L domain-like"/>
    <property type="match status" value="2"/>
</dbReference>
<evidence type="ECO:0000256" key="2">
    <source>
        <dbReference type="ARBA" id="ARBA00022723"/>
    </source>
</evidence>
<dbReference type="Pfam" id="PF13855">
    <property type="entry name" value="LRR_8"/>
    <property type="match status" value="3"/>
</dbReference>
<sequence>MSSNEALLLRFFSSDGERSTTIACDENTTIQKVCTSFSCDSVSALIGNFHFRQLEHHATPMDVIYDFCATLADGEFIEDLLLSAHSPSFRHLFAFFLGRGRLNVKSHTEVLVEDCLVRRGRLVHTWASCKAYFYNTTIRLRNEEDEESSLDLRVMQVDMHQSRKGLCLRVQDAKSVFLLLFCRPESISSWLTRAQQAQKFASLDLSDGHLTLIPENVINDGTRIEALNLRRNSLTTRSLGKTTPIGFVDDLSRLQNLTALDLSFNRIAAFPNNLVFLPKLVKLNLSSNFIASLSKDIRNMRNLKYFDLSNNLLEYVPPEFEACRSLVHLDLSFNRLTKVPDCFGRMPSLMNWNLVGNYISSVDEDQLSEAVQKVVLRRNVLGSTFRLACDTLTFVDIRDNPMVSTVNLTSLHNLRVLHCEHLQLTCLQLNGQSLTHLYADHNLLDTIVVMPLPQHATVLSLSHNALRSLPDWVADLPHLTFLRVNNNFLDRLPQRLFCSLSLRCLFAFDNRIEYLPDEFGENCLESLILYRNLLRSLPVGLFQKCRRLRQLNVSSNMLKTLPPLDAELSRLQILRVASNNLDESSVPTIVNMKQLKTLDISDNSFKSFDDSALSSLSLLEEVSLSSNKISRLSVSFGVLPSLQILRAHSNLIEVLPDFSRSTTLHTLDVCSNCIAAQTLQFESPSTLRTFDVSGNSGFTVLSAGRTLRAKRRLEVVDLSNRVHGFSVGCSESSGAKNKCVLATSSALSRLSRLCVRCLRVGNVWAMVDGGCNSQLPNSILRFLNNCININEDFDLRRILLRCHCALGEEGERLGASVVLMRIGAKNLEIATSGTIGVAVVRNNTLQRVFDGRYEIDDEEYSRLRQAHGFVDDTNLINGVARCSRQIGHYALFPLVTPSPSTFSISVEDGFQGVVVANSPFWKSVGGEDVLRTFNSTNNALLTAKKLQDKLQSFDYAGNSNIIVAKLTKPQMSFTALPCRVITEKDSKTSRSALSSAMDGKIEDEKIATPPPLPITSPPEPVFSKLARARANFHQKRDIISKSLNFTPPNAATFQI</sequence>
<evidence type="ECO:0000256" key="3">
    <source>
        <dbReference type="ARBA" id="ARBA00022737"/>
    </source>
</evidence>
<evidence type="ECO:0000256" key="1">
    <source>
        <dbReference type="ARBA" id="ARBA00022614"/>
    </source>
</evidence>
<evidence type="ECO:0000313" key="5">
    <source>
        <dbReference type="EMBL" id="CAD6188050.1"/>
    </source>
</evidence>
<keyword evidence="3" id="KW-0677">Repeat</keyword>
<reference evidence="5" key="1">
    <citation type="submission" date="2020-10" db="EMBL/GenBank/DDBJ databases">
        <authorList>
            <person name="Kikuchi T."/>
        </authorList>
    </citation>
    <scope>NUCLEOTIDE SEQUENCE</scope>
    <source>
        <strain evidence="5">NKZ352</strain>
    </source>
</reference>
<dbReference type="InterPro" id="IPR032675">
    <property type="entry name" value="LRR_dom_sf"/>
</dbReference>
<dbReference type="Pfam" id="PF23010">
    <property type="entry name" value="RA_3"/>
    <property type="match status" value="1"/>
</dbReference>